<keyword evidence="3" id="KW-0732">Signal</keyword>
<dbReference type="Proteomes" id="UP001530293">
    <property type="component" value="Unassembled WGS sequence"/>
</dbReference>
<feature type="transmembrane region" description="Helical" evidence="5">
    <location>
        <begin position="207"/>
        <end position="227"/>
    </location>
</feature>
<evidence type="ECO:0000256" key="3">
    <source>
        <dbReference type="ARBA" id="ARBA00022729"/>
    </source>
</evidence>
<sequence>MLRGWDDAKAQPQRQGSGGDAADEAITTLRREVDHVDYHRRQDSIAVEIAEEDPLASPGNSSLNSGHFGGWSIGPGMVDKESVEINPFLDDDDDEDYESEEVTKTKRASSPRESHFTTHGLSMIKEDSRRGDTTNLNSPGSNNFDDVDLEATPLETSATVTTTSNNRLQNMTTNFYNYWMDRNWMKGNIANRVVQEFQTNPKFKFQVLVALSTMLVASCLIAVIVAAPDGNRQSVKSEEDQAAHLSELLDGLQSSTLKPTSRPTTMRPTKVPSTAPTIKKTAAPIVLRTEYPTLLPTMYPTFATLSPSADNATTLESSKPSSLADTNVTLSTVAPSSLVDSDVTLSTVAPSSLVDSAAHLKTSKPSLTSQIPTLQPSMIQKITVSPTRDCTDSSGEFMTHNDKPRTCEWLDNGFNGAKSDRKDMNCESSDLGDACKYTCRLYNGCMEYFLQTEDFESDRDVSVGDPCADKEGSFISNGDVPRTCMWLNEDPETAAAKKDLNCGTPDNARTELGTMCPGSCVGYNDCTSASEGKDNNRSDDEVEDDKALDDEAADDATEMPTFAPSPGELDEWRDSSGEQISLATIADSTISQKDDGDNFGDSKRLNVEYDADGNTSKERQALLKFDLSSAAESFPSNGGKATLRIYSVTGSESGGIILKKMSSVDWTEDGVKWKNVPGGDGSDEMIVSSLDKLESNTWYDMDATAAVRDAIKNKETHLGLRIVSDESVDLYLGSREREKEQPVLILDPNAAGSPTEMPTPSPTVLLDCMDQVGKFQAHTGDKQECSWLNSGDEDQRKESNCQDDGEAAFFCQASCSMYNGCDEMHCTDMSGTYATHNGWTAQCSWLQTEDGMSALEQNCGGSTYETTELGKRCQASCSEYNGCSEQALTKQLDEVPIAAPADTSYSPTYSTTALNTEANGVVPVDTAPDDTSSSPTYSTTSLETMVDDVISEFLTNIPTFNPTSVALEEVANEEDGVAVDGLTYIPTYKPTTASLDEGADEDDAVAATYEPTAASLDEDADEDDALQDTAVPTFFPTTTGSTS</sequence>
<keyword evidence="5" id="KW-1133">Transmembrane helix</keyword>
<evidence type="ECO:0000256" key="1">
    <source>
        <dbReference type="ARBA" id="ARBA00004613"/>
    </source>
</evidence>
<feature type="compositionally biased region" description="Low complexity" evidence="4">
    <location>
        <begin position="1027"/>
        <end position="1043"/>
    </location>
</feature>
<dbReference type="EMBL" id="JALLBG020000040">
    <property type="protein sequence ID" value="KAL3770504.1"/>
    <property type="molecule type" value="Genomic_DNA"/>
</dbReference>
<feature type="region of interest" description="Disordered" evidence="4">
    <location>
        <begin position="1012"/>
        <end position="1043"/>
    </location>
</feature>
<gene>
    <name evidence="7" type="ORF">ACHAWU_009343</name>
</gene>
<dbReference type="InterPro" id="IPR055372">
    <property type="entry name" value="CBM96"/>
</dbReference>
<keyword evidence="2" id="KW-0964">Secreted</keyword>
<feature type="region of interest" description="Disordered" evidence="4">
    <location>
        <begin position="552"/>
        <end position="575"/>
    </location>
</feature>
<evidence type="ECO:0000313" key="7">
    <source>
        <dbReference type="EMBL" id="KAL3770504.1"/>
    </source>
</evidence>
<keyword evidence="8" id="KW-1185">Reference proteome</keyword>
<evidence type="ECO:0000259" key="6">
    <source>
        <dbReference type="Pfam" id="PF24517"/>
    </source>
</evidence>
<name>A0ABD3N4F6_9STRA</name>
<evidence type="ECO:0000256" key="5">
    <source>
        <dbReference type="SAM" id="Phobius"/>
    </source>
</evidence>
<dbReference type="AlphaFoldDB" id="A0ABD3N4F6"/>
<feature type="compositionally biased region" description="Acidic residues" evidence="4">
    <location>
        <begin position="1016"/>
        <end position="1026"/>
    </location>
</feature>
<keyword evidence="5" id="KW-0472">Membrane</keyword>
<feature type="region of interest" description="Disordered" evidence="4">
    <location>
        <begin position="87"/>
        <end position="147"/>
    </location>
</feature>
<comment type="subcellular location">
    <subcellularLocation>
        <location evidence="1">Secreted</location>
    </subcellularLocation>
</comment>
<feature type="region of interest" description="Disordered" evidence="4">
    <location>
        <begin position="1"/>
        <end position="25"/>
    </location>
</feature>
<dbReference type="NCBIfam" id="NF033679">
    <property type="entry name" value="DNRLRE_dom"/>
    <property type="match status" value="1"/>
</dbReference>
<comment type="caution">
    <text evidence="7">The sequence shown here is derived from an EMBL/GenBank/DDBJ whole genome shotgun (WGS) entry which is preliminary data.</text>
</comment>
<evidence type="ECO:0000256" key="2">
    <source>
        <dbReference type="ARBA" id="ARBA00022525"/>
    </source>
</evidence>
<dbReference type="Pfam" id="PF24517">
    <property type="entry name" value="CBM96"/>
    <property type="match status" value="1"/>
</dbReference>
<evidence type="ECO:0000256" key="4">
    <source>
        <dbReference type="SAM" id="MobiDB-lite"/>
    </source>
</evidence>
<feature type="region of interest" description="Disordered" evidence="4">
    <location>
        <begin position="248"/>
        <end position="275"/>
    </location>
</feature>
<feature type="compositionally biased region" description="Polar residues" evidence="4">
    <location>
        <begin position="252"/>
        <end position="275"/>
    </location>
</feature>
<reference evidence="7 8" key="1">
    <citation type="submission" date="2024-10" db="EMBL/GenBank/DDBJ databases">
        <title>Updated reference genomes for cyclostephanoid diatoms.</title>
        <authorList>
            <person name="Roberts W.R."/>
            <person name="Alverson A.J."/>
        </authorList>
    </citation>
    <scope>NUCLEOTIDE SEQUENCE [LARGE SCALE GENOMIC DNA]</scope>
    <source>
        <strain evidence="7 8">AJA232-27</strain>
    </source>
</reference>
<protein>
    <recommendedName>
        <fullName evidence="6">Carbohydrate-binding module family 96 domain-containing protein</fullName>
    </recommendedName>
</protein>
<keyword evidence="5" id="KW-0812">Transmembrane</keyword>
<feature type="compositionally biased region" description="Acidic residues" evidence="4">
    <location>
        <begin position="89"/>
        <end position="100"/>
    </location>
</feature>
<accession>A0ABD3N4F6</accession>
<feature type="compositionally biased region" description="Polar residues" evidence="4">
    <location>
        <begin position="133"/>
        <end position="144"/>
    </location>
</feature>
<feature type="domain" description="Carbohydrate-binding module family 96" evidence="6">
    <location>
        <begin position="581"/>
        <end position="746"/>
    </location>
</feature>
<organism evidence="7 8">
    <name type="scientific">Discostella pseudostelligera</name>
    <dbReference type="NCBI Taxonomy" id="259834"/>
    <lineage>
        <taxon>Eukaryota</taxon>
        <taxon>Sar</taxon>
        <taxon>Stramenopiles</taxon>
        <taxon>Ochrophyta</taxon>
        <taxon>Bacillariophyta</taxon>
        <taxon>Coscinodiscophyceae</taxon>
        <taxon>Thalassiosirophycidae</taxon>
        <taxon>Stephanodiscales</taxon>
        <taxon>Stephanodiscaceae</taxon>
        <taxon>Discostella</taxon>
    </lineage>
</organism>
<proteinExistence type="predicted"/>
<evidence type="ECO:0000313" key="8">
    <source>
        <dbReference type="Proteomes" id="UP001530293"/>
    </source>
</evidence>
<dbReference type="GO" id="GO:0005576">
    <property type="term" value="C:extracellular region"/>
    <property type="evidence" value="ECO:0007669"/>
    <property type="project" value="UniProtKB-SubCell"/>
</dbReference>